<feature type="transmembrane region" description="Helical" evidence="1">
    <location>
        <begin position="9"/>
        <end position="33"/>
    </location>
</feature>
<dbReference type="Proteomes" id="UP000001822">
    <property type="component" value="Chromosome"/>
</dbReference>
<name>A0A6N4SPP4_CYTH3</name>
<accession>A0A6N4SPP4</accession>
<proteinExistence type="predicted"/>
<protein>
    <submittedName>
        <fullName evidence="2">Uncharacterized protein</fullName>
    </submittedName>
</protein>
<keyword evidence="1" id="KW-0812">Transmembrane</keyword>
<dbReference type="PROSITE" id="PS51257">
    <property type="entry name" value="PROKAR_LIPOPROTEIN"/>
    <property type="match status" value="1"/>
</dbReference>
<keyword evidence="3" id="KW-1185">Reference proteome</keyword>
<sequence length="66" mass="7636">MLKSTVIKLFFGIVSLSFISCGLFLSVAILMYATKEQDYNARYVLFFTVSLIIWGIYILIKTFKKQ</sequence>
<feature type="transmembrane region" description="Helical" evidence="1">
    <location>
        <begin position="39"/>
        <end position="60"/>
    </location>
</feature>
<dbReference type="EMBL" id="CP000383">
    <property type="protein sequence ID" value="ABG58245.1"/>
    <property type="molecule type" value="Genomic_DNA"/>
</dbReference>
<keyword evidence="1" id="KW-0472">Membrane</keyword>
<dbReference type="AlphaFoldDB" id="A0A6N4SPP4"/>
<dbReference type="KEGG" id="chu:CHU_0968"/>
<organism evidence="2 3">
    <name type="scientific">Cytophaga hutchinsonii (strain ATCC 33406 / DSM 1761 / CIP 103989 / NBRC 15051 / NCIMB 9469 / D465)</name>
    <dbReference type="NCBI Taxonomy" id="269798"/>
    <lineage>
        <taxon>Bacteria</taxon>
        <taxon>Pseudomonadati</taxon>
        <taxon>Bacteroidota</taxon>
        <taxon>Cytophagia</taxon>
        <taxon>Cytophagales</taxon>
        <taxon>Cytophagaceae</taxon>
        <taxon>Cytophaga</taxon>
    </lineage>
</organism>
<evidence type="ECO:0000313" key="2">
    <source>
        <dbReference type="EMBL" id="ABG58245.1"/>
    </source>
</evidence>
<evidence type="ECO:0000256" key="1">
    <source>
        <dbReference type="SAM" id="Phobius"/>
    </source>
</evidence>
<reference evidence="2 3" key="1">
    <citation type="journal article" date="2007" name="Appl. Environ. Microbiol.">
        <title>Genome sequence of the cellulolytic gliding bacterium Cytophaga hutchinsonii.</title>
        <authorList>
            <person name="Xie G."/>
            <person name="Bruce D.C."/>
            <person name="Challacombe J.F."/>
            <person name="Chertkov O."/>
            <person name="Detter J.C."/>
            <person name="Gilna P."/>
            <person name="Han C.S."/>
            <person name="Lucas S."/>
            <person name="Misra M."/>
            <person name="Myers G.L."/>
            <person name="Richardson P."/>
            <person name="Tapia R."/>
            <person name="Thayer N."/>
            <person name="Thompson L.S."/>
            <person name="Brettin T.S."/>
            <person name="Henrissat B."/>
            <person name="Wilson D.B."/>
            <person name="McBride M.J."/>
        </authorList>
    </citation>
    <scope>NUCLEOTIDE SEQUENCE [LARGE SCALE GENOMIC DNA]</scope>
    <source>
        <strain evidence="3">ATCC 33406 / DSM 1761 / CIP 103989 / NBRC 15051 / NCIMB 9469 / D465</strain>
    </source>
</reference>
<keyword evidence="1" id="KW-1133">Transmembrane helix</keyword>
<gene>
    <name evidence="2" type="ordered locus">CHU_0968</name>
</gene>
<evidence type="ECO:0000313" key="3">
    <source>
        <dbReference type="Proteomes" id="UP000001822"/>
    </source>
</evidence>